<keyword evidence="3" id="KW-1185">Reference proteome</keyword>
<dbReference type="InterPro" id="IPR000210">
    <property type="entry name" value="BTB/POZ_dom"/>
</dbReference>
<evidence type="ECO:0000313" key="3">
    <source>
        <dbReference type="Proteomes" id="UP000193920"/>
    </source>
</evidence>
<comment type="caution">
    <text evidence="2">The sequence shown here is derived from an EMBL/GenBank/DDBJ whole genome shotgun (WGS) entry which is preliminary data.</text>
</comment>
<evidence type="ECO:0000313" key="2">
    <source>
        <dbReference type="EMBL" id="ORY14113.1"/>
    </source>
</evidence>
<dbReference type="InterPro" id="IPR011333">
    <property type="entry name" value="SKP1/BTB/POZ_sf"/>
</dbReference>
<evidence type="ECO:0000259" key="1">
    <source>
        <dbReference type="PROSITE" id="PS50097"/>
    </source>
</evidence>
<accession>A0A1Y1ZV13</accession>
<gene>
    <name evidence="2" type="ORF">LY90DRAFT_708615</name>
</gene>
<dbReference type="EMBL" id="MCOG01000353">
    <property type="protein sequence ID" value="ORY14113.1"/>
    <property type="molecule type" value="Genomic_DNA"/>
</dbReference>
<feature type="domain" description="BTB" evidence="1">
    <location>
        <begin position="115"/>
        <end position="183"/>
    </location>
</feature>
<protein>
    <recommendedName>
        <fullName evidence="1">BTB domain-containing protein</fullName>
    </recommendedName>
</protein>
<organism evidence="2 3">
    <name type="scientific">Neocallimastix californiae</name>
    <dbReference type="NCBI Taxonomy" id="1754190"/>
    <lineage>
        <taxon>Eukaryota</taxon>
        <taxon>Fungi</taxon>
        <taxon>Fungi incertae sedis</taxon>
        <taxon>Chytridiomycota</taxon>
        <taxon>Chytridiomycota incertae sedis</taxon>
        <taxon>Neocallimastigomycetes</taxon>
        <taxon>Neocallimastigales</taxon>
        <taxon>Neocallimastigaceae</taxon>
        <taxon>Neocallimastix</taxon>
    </lineage>
</organism>
<name>A0A1Y1ZV13_9FUNG</name>
<dbReference type="Pfam" id="PF00651">
    <property type="entry name" value="BTB"/>
    <property type="match status" value="1"/>
</dbReference>
<reference evidence="2 3" key="1">
    <citation type="submission" date="2016-08" db="EMBL/GenBank/DDBJ databases">
        <title>A Parts List for Fungal Cellulosomes Revealed by Comparative Genomics.</title>
        <authorList>
            <consortium name="DOE Joint Genome Institute"/>
            <person name="Haitjema C.H."/>
            <person name="Gilmore S.P."/>
            <person name="Henske J.K."/>
            <person name="Solomon K.V."/>
            <person name="De Groot R."/>
            <person name="Kuo A."/>
            <person name="Mondo S.J."/>
            <person name="Salamov A.A."/>
            <person name="Labutti K."/>
            <person name="Zhao Z."/>
            <person name="Chiniquy J."/>
            <person name="Barry K."/>
            <person name="Brewer H.M."/>
            <person name="Purvine S.O."/>
            <person name="Wright A.T."/>
            <person name="Boxma B."/>
            <person name="Van Alen T."/>
            <person name="Hackstein J.H."/>
            <person name="Baker S.E."/>
            <person name="Grigoriev I.V."/>
            <person name="O'Malley M.A."/>
        </authorList>
    </citation>
    <scope>NUCLEOTIDE SEQUENCE [LARGE SCALE GENOMIC DNA]</scope>
    <source>
        <strain evidence="2 3">G1</strain>
    </source>
</reference>
<dbReference type="Proteomes" id="UP000193920">
    <property type="component" value="Unassembled WGS sequence"/>
</dbReference>
<proteinExistence type="predicted"/>
<dbReference type="Gene3D" id="3.30.710.10">
    <property type="entry name" value="Potassium Channel Kv1.1, Chain A"/>
    <property type="match status" value="1"/>
</dbReference>
<dbReference type="PROSITE" id="PS50097">
    <property type="entry name" value="BTB"/>
    <property type="match status" value="1"/>
</dbReference>
<sequence length="215" mass="24904">MATTLSEVYSQLPSPPLSPASLPLSTTFYCNEEAELEYDDDEFDFTEKEVEYLESILGFPIDSPDEQSEEEILRSKFMNIIEDGVEINGEMVPYSYAIEKLHNIGNNVINKKTKDAIPLRVYEVGTEKFQEFWVHPMFLSLQSFQFFKLFEEAKENNEQGIIEIEVPYLDSFAYVLYWLYTGDNSKFLEIAKLDESFCKGIMENIKLLDVNLVAF</sequence>
<dbReference type="AlphaFoldDB" id="A0A1Y1ZV13"/>